<comment type="similarity">
    <text evidence="7">Belongs to the adenylosuccinate synthetase family.</text>
</comment>
<evidence type="ECO:0000256" key="6">
    <source>
        <dbReference type="ARBA" id="ARBA00023134"/>
    </source>
</evidence>
<dbReference type="AlphaFoldDB" id="A0A5J5AHG4"/>
<proteinExistence type="inferred from homology"/>
<dbReference type="SUPFAM" id="SSF52540">
    <property type="entry name" value="P-loop containing nucleoside triphosphate hydrolases"/>
    <property type="match status" value="1"/>
</dbReference>
<evidence type="ECO:0000256" key="4">
    <source>
        <dbReference type="ARBA" id="ARBA00022755"/>
    </source>
</evidence>
<dbReference type="PROSITE" id="PS01266">
    <property type="entry name" value="ADENYLOSUCCIN_SYN_1"/>
    <property type="match status" value="1"/>
</dbReference>
<organism evidence="8 9">
    <name type="scientific">Nyssa sinensis</name>
    <dbReference type="NCBI Taxonomy" id="561372"/>
    <lineage>
        <taxon>Eukaryota</taxon>
        <taxon>Viridiplantae</taxon>
        <taxon>Streptophyta</taxon>
        <taxon>Embryophyta</taxon>
        <taxon>Tracheophyta</taxon>
        <taxon>Spermatophyta</taxon>
        <taxon>Magnoliopsida</taxon>
        <taxon>eudicotyledons</taxon>
        <taxon>Gunneridae</taxon>
        <taxon>Pentapetalae</taxon>
        <taxon>asterids</taxon>
        <taxon>Cornales</taxon>
        <taxon>Nyssaceae</taxon>
        <taxon>Nyssa</taxon>
    </lineage>
</organism>
<dbReference type="InterPro" id="IPR027417">
    <property type="entry name" value="P-loop_NTPase"/>
</dbReference>
<dbReference type="InterPro" id="IPR001114">
    <property type="entry name" value="Adenylosuccinate_synthetase"/>
</dbReference>
<evidence type="ECO:0000313" key="9">
    <source>
        <dbReference type="Proteomes" id="UP000325577"/>
    </source>
</evidence>
<keyword evidence="9" id="KW-1185">Reference proteome</keyword>
<dbReference type="EMBL" id="CM018044">
    <property type="protein sequence ID" value="KAA8529659.1"/>
    <property type="molecule type" value="Genomic_DNA"/>
</dbReference>
<dbReference type="Pfam" id="PF00709">
    <property type="entry name" value="Adenylsucc_synt"/>
    <property type="match status" value="1"/>
</dbReference>
<evidence type="ECO:0000256" key="1">
    <source>
        <dbReference type="ARBA" id="ARBA00022598"/>
    </source>
</evidence>
<gene>
    <name evidence="8" type="ORF">F0562_034241</name>
</gene>
<dbReference type="EC" id="6.3.4.4" evidence="7"/>
<keyword evidence="3 7" id="KW-0547">Nucleotide-binding</keyword>
<evidence type="ECO:0000313" key="8">
    <source>
        <dbReference type="EMBL" id="KAA8529659.1"/>
    </source>
</evidence>
<protein>
    <recommendedName>
        <fullName evidence="7">Adenylosuccinate synthetase</fullName>
        <ecNumber evidence="7">6.3.4.4</ecNumber>
    </recommendedName>
</protein>
<dbReference type="InterPro" id="IPR018220">
    <property type="entry name" value="Adenylosuccin_syn_GTP-bd"/>
</dbReference>
<dbReference type="Gene3D" id="3.40.440.10">
    <property type="entry name" value="Adenylosuccinate Synthetase, subunit A, domain 1"/>
    <property type="match status" value="1"/>
</dbReference>
<evidence type="ECO:0000256" key="3">
    <source>
        <dbReference type="ARBA" id="ARBA00022741"/>
    </source>
</evidence>
<keyword evidence="6 7" id="KW-0342">GTP-binding</keyword>
<evidence type="ECO:0000256" key="5">
    <source>
        <dbReference type="ARBA" id="ARBA00022842"/>
    </source>
</evidence>
<evidence type="ECO:0000256" key="2">
    <source>
        <dbReference type="ARBA" id="ARBA00022723"/>
    </source>
</evidence>
<keyword evidence="4 7" id="KW-0658">Purine biosynthesis</keyword>
<comment type="function">
    <text evidence="7">Plays an important role in the de novo pathway of purine nucleotide biosynthesis.</text>
</comment>
<dbReference type="GO" id="GO:0044208">
    <property type="term" value="P:'de novo' AMP biosynthetic process"/>
    <property type="evidence" value="ECO:0007669"/>
    <property type="project" value="UniProtKB-UniPathway"/>
</dbReference>
<accession>A0A5J5AHG4</accession>
<dbReference type="UniPathway" id="UPA00075">
    <property type="reaction ID" value="UER00335"/>
</dbReference>
<reference evidence="8 9" key="1">
    <citation type="submission" date="2019-09" db="EMBL/GenBank/DDBJ databases">
        <title>A chromosome-level genome assembly of the Chinese tupelo Nyssa sinensis.</title>
        <authorList>
            <person name="Yang X."/>
            <person name="Kang M."/>
            <person name="Yang Y."/>
            <person name="Xiong H."/>
            <person name="Wang M."/>
            <person name="Zhang Z."/>
            <person name="Wang Z."/>
            <person name="Wu H."/>
            <person name="Ma T."/>
            <person name="Liu J."/>
            <person name="Xi Z."/>
        </authorList>
    </citation>
    <scope>NUCLEOTIDE SEQUENCE [LARGE SCALE GENOMIC DNA]</scope>
    <source>
        <strain evidence="8">J267</strain>
        <tissue evidence="8">Leaf</tissue>
    </source>
</reference>
<dbReference type="GO" id="GO:0005525">
    <property type="term" value="F:GTP binding"/>
    <property type="evidence" value="ECO:0007669"/>
    <property type="project" value="UniProtKB-KW"/>
</dbReference>
<keyword evidence="2 7" id="KW-0479">Metal-binding</keyword>
<name>A0A5J5AHG4_9ASTE</name>
<dbReference type="OrthoDB" id="1742076at2759"/>
<comment type="pathway">
    <text evidence="7">Purine metabolism; AMP biosynthesis via de novo pathway; AMP from IMP: step 1/2.</text>
</comment>
<keyword evidence="1 7" id="KW-0436">Ligase</keyword>
<dbReference type="Proteomes" id="UP000325577">
    <property type="component" value="Linkage Group LG20"/>
</dbReference>
<dbReference type="InterPro" id="IPR042109">
    <property type="entry name" value="Adenylosuccinate_synth_dom1"/>
</dbReference>
<comment type="catalytic activity">
    <reaction evidence="7">
        <text>IMP + L-aspartate + GTP = N(6)-(1,2-dicarboxyethyl)-AMP + GDP + phosphate + 2 H(+)</text>
        <dbReference type="Rhea" id="RHEA:15753"/>
        <dbReference type="ChEBI" id="CHEBI:15378"/>
        <dbReference type="ChEBI" id="CHEBI:29991"/>
        <dbReference type="ChEBI" id="CHEBI:37565"/>
        <dbReference type="ChEBI" id="CHEBI:43474"/>
        <dbReference type="ChEBI" id="CHEBI:57567"/>
        <dbReference type="ChEBI" id="CHEBI:58053"/>
        <dbReference type="ChEBI" id="CHEBI:58189"/>
        <dbReference type="EC" id="6.3.4.4"/>
    </reaction>
</comment>
<evidence type="ECO:0000256" key="7">
    <source>
        <dbReference type="RuleBase" id="RU000520"/>
    </source>
</evidence>
<keyword evidence="5 7" id="KW-0460">Magnesium</keyword>
<dbReference type="GO" id="GO:0046872">
    <property type="term" value="F:metal ion binding"/>
    <property type="evidence" value="ECO:0007669"/>
    <property type="project" value="UniProtKB-KW"/>
</dbReference>
<dbReference type="GO" id="GO:0004019">
    <property type="term" value="F:adenylosuccinate synthase activity"/>
    <property type="evidence" value="ECO:0007669"/>
    <property type="project" value="UniProtKB-EC"/>
</dbReference>
<sequence>MSSCSCFSCSGLRMSINRLLRSSPDDERRIRIGSLRQVSGVLGSQWGDEGKGKLVDILAKDVGSQWGDEESLISWPSTWVLGGHDEDGTGQNFDNDDGDELLIHADIRINWCCCCR</sequence>